<sequence>MFPRCRPPFHEARGNIVNVEQAMGPLILSISLAAVVFLMDEELTAFIRGEVRVNFHAERDDLLVRYRRGTEEALAWTDFINTTQLPVIQAFTHYLFVTRSTESTRYIWSMTGLLIRIAVCQHRLPSGLVSPSRNIHLRRRDEAPTLVDGVPP</sequence>
<evidence type="ECO:0000313" key="1">
    <source>
        <dbReference type="EMBL" id="EXJ83972.1"/>
    </source>
</evidence>
<dbReference type="EMBL" id="AMGY01000004">
    <property type="protein sequence ID" value="EXJ83972.1"/>
    <property type="molecule type" value="Genomic_DNA"/>
</dbReference>
<dbReference type="CDD" id="cd12148">
    <property type="entry name" value="fungal_TF_MHR"/>
    <property type="match status" value="1"/>
</dbReference>
<name>W9XTV3_9EURO</name>
<dbReference type="HOGENOM" id="CLU_1722130_0_0_1"/>
<reference evidence="1 2" key="1">
    <citation type="submission" date="2013-03" db="EMBL/GenBank/DDBJ databases">
        <title>The Genome Sequence of Capronia epimyces CBS 606.96.</title>
        <authorList>
            <consortium name="The Broad Institute Genomics Platform"/>
            <person name="Cuomo C."/>
            <person name="de Hoog S."/>
            <person name="Gorbushina A."/>
            <person name="Walker B."/>
            <person name="Young S.K."/>
            <person name="Zeng Q."/>
            <person name="Gargeya S."/>
            <person name="Fitzgerald M."/>
            <person name="Haas B."/>
            <person name="Abouelleil A."/>
            <person name="Allen A.W."/>
            <person name="Alvarado L."/>
            <person name="Arachchi H.M."/>
            <person name="Berlin A.M."/>
            <person name="Chapman S.B."/>
            <person name="Gainer-Dewar J."/>
            <person name="Goldberg J."/>
            <person name="Griggs A."/>
            <person name="Gujja S."/>
            <person name="Hansen M."/>
            <person name="Howarth C."/>
            <person name="Imamovic A."/>
            <person name="Ireland A."/>
            <person name="Larimer J."/>
            <person name="McCowan C."/>
            <person name="Murphy C."/>
            <person name="Pearson M."/>
            <person name="Poon T.W."/>
            <person name="Priest M."/>
            <person name="Roberts A."/>
            <person name="Saif S."/>
            <person name="Shea T."/>
            <person name="Sisk P."/>
            <person name="Sykes S."/>
            <person name="Wortman J."/>
            <person name="Nusbaum C."/>
            <person name="Birren B."/>
        </authorList>
    </citation>
    <scope>NUCLEOTIDE SEQUENCE [LARGE SCALE GENOMIC DNA]</scope>
    <source>
        <strain evidence="1 2">CBS 606.96</strain>
    </source>
</reference>
<protein>
    <submittedName>
        <fullName evidence="1">Uncharacterized protein</fullName>
    </submittedName>
</protein>
<dbReference type="AlphaFoldDB" id="W9XTV3"/>
<gene>
    <name evidence="1" type="ORF">A1O3_04639</name>
</gene>
<dbReference type="Proteomes" id="UP000019478">
    <property type="component" value="Unassembled WGS sequence"/>
</dbReference>
<keyword evidence="2" id="KW-1185">Reference proteome</keyword>
<evidence type="ECO:0000313" key="2">
    <source>
        <dbReference type="Proteomes" id="UP000019478"/>
    </source>
</evidence>
<proteinExistence type="predicted"/>
<dbReference type="STRING" id="1182542.W9XTV3"/>
<dbReference type="RefSeq" id="XP_007732957.1">
    <property type="nucleotide sequence ID" value="XM_007734767.1"/>
</dbReference>
<organism evidence="1 2">
    <name type="scientific">Capronia epimyces CBS 606.96</name>
    <dbReference type="NCBI Taxonomy" id="1182542"/>
    <lineage>
        <taxon>Eukaryota</taxon>
        <taxon>Fungi</taxon>
        <taxon>Dikarya</taxon>
        <taxon>Ascomycota</taxon>
        <taxon>Pezizomycotina</taxon>
        <taxon>Eurotiomycetes</taxon>
        <taxon>Chaetothyriomycetidae</taxon>
        <taxon>Chaetothyriales</taxon>
        <taxon>Herpotrichiellaceae</taxon>
        <taxon>Capronia</taxon>
    </lineage>
</organism>
<dbReference type="GeneID" id="19168757"/>
<comment type="caution">
    <text evidence="1">The sequence shown here is derived from an EMBL/GenBank/DDBJ whole genome shotgun (WGS) entry which is preliminary data.</text>
</comment>
<dbReference type="OrthoDB" id="435881at2759"/>
<accession>W9XTV3</accession>